<dbReference type="Proteomes" id="UP000678499">
    <property type="component" value="Unassembled WGS sequence"/>
</dbReference>
<dbReference type="GO" id="GO:0097542">
    <property type="term" value="C:ciliary tip"/>
    <property type="evidence" value="ECO:0007669"/>
    <property type="project" value="TreeGrafter"/>
</dbReference>
<feature type="non-terminal residue" evidence="3">
    <location>
        <position position="1"/>
    </location>
</feature>
<dbReference type="PANTHER" id="PTHR14881">
    <property type="entry name" value="LISH DOMAIN-CONTAINING PROTEIN ARMC9"/>
    <property type="match status" value="1"/>
</dbReference>
<protein>
    <recommendedName>
        <fullName evidence="2">ARMC9 CTLH-like domain-containing protein</fullName>
    </recommendedName>
</protein>
<evidence type="ECO:0000259" key="2">
    <source>
        <dbReference type="Pfam" id="PF23138"/>
    </source>
</evidence>
<dbReference type="PANTHER" id="PTHR14881:SF4">
    <property type="entry name" value="LISH DOMAIN-CONTAINING PROTEIN ARMC9"/>
    <property type="match status" value="1"/>
</dbReference>
<dbReference type="EMBL" id="OA883289">
    <property type="protein sequence ID" value="CAD7278504.1"/>
    <property type="molecule type" value="Genomic_DNA"/>
</dbReference>
<name>A0A7R9BPX8_9CRUS</name>
<dbReference type="GO" id="GO:0036064">
    <property type="term" value="C:ciliary basal body"/>
    <property type="evidence" value="ECO:0007669"/>
    <property type="project" value="InterPro"/>
</dbReference>
<dbReference type="Pfam" id="PF23138">
    <property type="entry name" value="CTLH_Armc9"/>
    <property type="match status" value="1"/>
</dbReference>
<proteinExistence type="predicted"/>
<dbReference type="InterPro" id="IPR056327">
    <property type="entry name" value="ARMC9_CTLH-like_dom"/>
</dbReference>
<feature type="region of interest" description="Disordered" evidence="1">
    <location>
        <begin position="163"/>
        <end position="185"/>
    </location>
</feature>
<accession>A0A7R9BPX8</accession>
<evidence type="ECO:0000313" key="4">
    <source>
        <dbReference type="Proteomes" id="UP000678499"/>
    </source>
</evidence>
<gene>
    <name evidence="3" type="ORF">NMOB1V02_LOCUS6204</name>
</gene>
<evidence type="ECO:0000313" key="3">
    <source>
        <dbReference type="EMBL" id="CAD7278504.1"/>
    </source>
</evidence>
<feature type="domain" description="ARMC9 CTLH-like" evidence="2">
    <location>
        <begin position="37"/>
        <end position="137"/>
    </location>
</feature>
<dbReference type="EMBL" id="CAJPEX010001252">
    <property type="protein sequence ID" value="CAG0918656.1"/>
    <property type="molecule type" value="Genomic_DNA"/>
</dbReference>
<organism evidence="3">
    <name type="scientific">Notodromas monacha</name>
    <dbReference type="NCBI Taxonomy" id="399045"/>
    <lineage>
        <taxon>Eukaryota</taxon>
        <taxon>Metazoa</taxon>
        <taxon>Ecdysozoa</taxon>
        <taxon>Arthropoda</taxon>
        <taxon>Crustacea</taxon>
        <taxon>Oligostraca</taxon>
        <taxon>Ostracoda</taxon>
        <taxon>Podocopa</taxon>
        <taxon>Podocopida</taxon>
        <taxon>Cypridocopina</taxon>
        <taxon>Cypridoidea</taxon>
        <taxon>Cyprididae</taxon>
        <taxon>Notodromas</taxon>
    </lineage>
</organism>
<dbReference type="GO" id="GO:0005814">
    <property type="term" value="C:centriole"/>
    <property type="evidence" value="ECO:0007669"/>
    <property type="project" value="TreeGrafter"/>
</dbReference>
<dbReference type="GO" id="GO:0060271">
    <property type="term" value="P:cilium assembly"/>
    <property type="evidence" value="ECO:0007669"/>
    <property type="project" value="InterPro"/>
</dbReference>
<dbReference type="AlphaFoldDB" id="A0A7R9BPX8"/>
<feature type="compositionally biased region" description="Polar residues" evidence="1">
    <location>
        <begin position="172"/>
        <end position="185"/>
    </location>
</feature>
<keyword evidence="4" id="KW-1185">Reference proteome</keyword>
<dbReference type="InterPro" id="IPR040369">
    <property type="entry name" value="ARMC9"/>
</dbReference>
<dbReference type="OrthoDB" id="538223at2759"/>
<reference evidence="3" key="1">
    <citation type="submission" date="2020-11" db="EMBL/GenBank/DDBJ databases">
        <authorList>
            <person name="Tran Van P."/>
        </authorList>
    </citation>
    <scope>NUCLEOTIDE SEQUENCE</scope>
</reference>
<evidence type="ECO:0000256" key="1">
    <source>
        <dbReference type="SAM" id="MobiDB-lite"/>
    </source>
</evidence>
<sequence>MSVARKGGSCGNGDTLNELIVEIWNGLLGCRSRSAGSRNTSTEGASLVFRIHVHFALLPIRLNRSDADKQAAMLHFKNFLDERKSSLVSEGDDLSMLPCFALPFVQGLEKHPTFQAFLEESWVRKLTEDIHAFWGKVHHPQLPLIGPRRSEPRLMTIFRRHRTTTAARPDHSTSVSADDANNSPLRTTTSVVSLGRLEEAEETAEFGRDEQVTSCAQRRLTNDATAIRRARICRLEAECRALRARSARASRKFNHLLGVLKEVVKALKSVEGGDPVNLHLTLSKCLSSMPEIFSLEMREKQSPLLCGRQGSQA</sequence>